<feature type="compositionally biased region" description="Polar residues" evidence="1">
    <location>
        <begin position="426"/>
        <end position="435"/>
    </location>
</feature>
<feature type="compositionally biased region" description="Basic and acidic residues" evidence="1">
    <location>
        <begin position="25"/>
        <end position="38"/>
    </location>
</feature>
<feature type="compositionally biased region" description="Low complexity" evidence="1">
    <location>
        <begin position="106"/>
        <end position="132"/>
    </location>
</feature>
<accession>A0ABR1G7Q3</accession>
<feature type="compositionally biased region" description="Low complexity" evidence="1">
    <location>
        <begin position="273"/>
        <end position="297"/>
    </location>
</feature>
<evidence type="ECO:0008006" key="4">
    <source>
        <dbReference type="Google" id="ProtNLM"/>
    </source>
</evidence>
<feature type="compositionally biased region" description="Low complexity" evidence="1">
    <location>
        <begin position="139"/>
        <end position="152"/>
    </location>
</feature>
<feature type="region of interest" description="Disordered" evidence="1">
    <location>
        <begin position="25"/>
        <end position="444"/>
    </location>
</feature>
<dbReference type="CDD" id="cd20404">
    <property type="entry name" value="Tudor_Agenet_AtEML-like"/>
    <property type="match status" value="1"/>
</dbReference>
<sequence>MVEHAVPLKLCDAGDVALASADDGDFARGDEAWGERSRVAPGQGLPRGGLDARPLRRPLTPRWGDAAAARRGACCGGPGRRGGAALARGRAAGAPADGEDEGAKRPGPLDGVDAGGDAAALLARLRVASPSPRGRRPGSARSATAARSAGSALLEPRGRGGEGASLPAKRRSVSPGPPVVGDLPPATGAHLGDDLGACSTPSWRSRRRGRYRRRPRRAPLQPLAAAAPGAVAGGGEAPAGSSPSDVTPNLGAWTGPATPRRDRPPGGRRRRTPFGAAFASPDDAAAPSALPSFAEPAALDDDSSDGESSDDGGPAARPAPARDEHDAKGGPPAPGAATFGQAAAARASLLRTPAGRPSGAAATASGGAPRAGLRSRPRGRRRRRWAPAPSSLAWPEARRRAPRAVGALRRSTAAPSSPSPRRRCGSTATRRPATTSEDRKSVAQRFEAADVSAWHAARAAAAGAQGLAPRDDGALRPTSGLRRRRACCRRAARFQGAARRQFVSRAPQGPSAGGARGDGDDDAVVAIPPRRGDEAGGVGESRVHVLPQLTLQLLVSRGVRRGAFALDAKQQGLARELQLLVTRLQMRASTVSPRDFCAHFKNWDDRPSSVRVQQDASEFLSNLFTQVERLALAPGDGAVAAPEAEEAAPTAAARSTRASEFPAVLDLAPYVWRGGDAGSVAAARRLAPGRAAAVDLGAPAVKRGDEGYDSDADDADRDARDRDRLQRERTRNAFLLVYHRRGSKQAPEAAAARREATGRAAAPSEALGRPRGRQPPTALDRMNRENAAPAPRAAAFDEGAVASPRGSSSTACGRSPRSTTRQAAARCALVGAPEPFDALAPYDSDDDPSVLVGRRVEVRWAGGTFYSGVISNFDDLGHHVCYDDGDSRVYSDILAKTFRLL</sequence>
<dbReference type="EMBL" id="JBBJCI010000080">
    <property type="protein sequence ID" value="KAK7249321.1"/>
    <property type="molecule type" value="Genomic_DNA"/>
</dbReference>
<feature type="compositionally biased region" description="Basic and acidic residues" evidence="1">
    <location>
        <begin position="717"/>
        <end position="731"/>
    </location>
</feature>
<feature type="compositionally biased region" description="Low complexity" evidence="1">
    <location>
        <begin position="335"/>
        <end position="372"/>
    </location>
</feature>
<gene>
    <name evidence="2" type="ORF">SO694_00047244</name>
</gene>
<feature type="region of interest" description="Disordered" evidence="1">
    <location>
        <begin position="498"/>
        <end position="521"/>
    </location>
</feature>
<feature type="compositionally biased region" description="Basic residues" evidence="1">
    <location>
        <begin position="373"/>
        <end position="385"/>
    </location>
</feature>
<feature type="compositionally biased region" description="Low complexity" evidence="1">
    <location>
        <begin position="403"/>
        <end position="416"/>
    </location>
</feature>
<dbReference type="Gene3D" id="2.30.30.140">
    <property type="match status" value="1"/>
</dbReference>
<feature type="compositionally biased region" description="Low complexity" evidence="1">
    <location>
        <begin position="83"/>
        <end position="96"/>
    </location>
</feature>
<feature type="region of interest" description="Disordered" evidence="1">
    <location>
        <begin position="462"/>
        <end position="482"/>
    </location>
</feature>
<dbReference type="Proteomes" id="UP001363151">
    <property type="component" value="Unassembled WGS sequence"/>
</dbReference>
<name>A0ABR1G7Q3_AURAN</name>
<reference evidence="2 3" key="1">
    <citation type="submission" date="2024-03" db="EMBL/GenBank/DDBJ databases">
        <title>Aureococcus anophagefferens CCMP1851 and Kratosvirus quantuckense: Draft genome of a second virus-susceptible host strain in the model system.</title>
        <authorList>
            <person name="Chase E."/>
            <person name="Truchon A.R."/>
            <person name="Schepens W."/>
            <person name="Wilhelm S.W."/>
        </authorList>
    </citation>
    <scope>NUCLEOTIDE SEQUENCE [LARGE SCALE GENOMIC DNA]</scope>
    <source>
        <strain evidence="2 3">CCMP1851</strain>
    </source>
</reference>
<dbReference type="Gene3D" id="3.90.70.10">
    <property type="entry name" value="Cysteine proteinases"/>
    <property type="match status" value="1"/>
</dbReference>
<feature type="region of interest" description="Disordered" evidence="1">
    <location>
        <begin position="701"/>
        <end position="818"/>
    </location>
</feature>
<feature type="compositionally biased region" description="Acidic residues" evidence="1">
    <location>
        <begin position="298"/>
        <end position="310"/>
    </location>
</feature>
<dbReference type="InterPro" id="IPR038765">
    <property type="entry name" value="Papain-like_cys_pep_sf"/>
</dbReference>
<feature type="compositionally biased region" description="Polar residues" evidence="1">
    <location>
        <begin position="805"/>
        <end position="818"/>
    </location>
</feature>
<feature type="compositionally biased region" description="Low complexity" evidence="1">
    <location>
        <begin position="64"/>
        <end position="73"/>
    </location>
</feature>
<proteinExistence type="predicted"/>
<evidence type="ECO:0000256" key="1">
    <source>
        <dbReference type="SAM" id="MobiDB-lite"/>
    </source>
</evidence>
<evidence type="ECO:0000313" key="2">
    <source>
        <dbReference type="EMBL" id="KAK7249321.1"/>
    </source>
</evidence>
<feature type="compositionally biased region" description="Low complexity" evidence="1">
    <location>
        <begin position="218"/>
        <end position="230"/>
    </location>
</feature>
<protein>
    <recommendedName>
        <fullName evidence="4">USP domain-containing protein</fullName>
    </recommendedName>
</protein>
<evidence type="ECO:0000313" key="3">
    <source>
        <dbReference type="Proteomes" id="UP001363151"/>
    </source>
</evidence>
<feature type="compositionally biased region" description="Basic residues" evidence="1">
    <location>
        <begin position="204"/>
        <end position="217"/>
    </location>
</feature>
<comment type="caution">
    <text evidence="2">The sequence shown here is derived from an EMBL/GenBank/DDBJ whole genome shotgun (WGS) entry which is preliminary data.</text>
</comment>
<feature type="compositionally biased region" description="Acidic residues" evidence="1">
    <location>
        <begin position="707"/>
        <end position="716"/>
    </location>
</feature>
<keyword evidence="3" id="KW-1185">Reference proteome</keyword>
<organism evidence="2 3">
    <name type="scientific">Aureococcus anophagefferens</name>
    <name type="common">Harmful bloom alga</name>
    <dbReference type="NCBI Taxonomy" id="44056"/>
    <lineage>
        <taxon>Eukaryota</taxon>
        <taxon>Sar</taxon>
        <taxon>Stramenopiles</taxon>
        <taxon>Ochrophyta</taxon>
        <taxon>Pelagophyceae</taxon>
        <taxon>Pelagomonadales</taxon>
        <taxon>Pelagomonadaceae</taxon>
        <taxon>Aureococcus</taxon>
    </lineage>
</organism>
<dbReference type="SUPFAM" id="SSF54001">
    <property type="entry name" value="Cysteine proteinases"/>
    <property type="match status" value="1"/>
</dbReference>